<dbReference type="Gene3D" id="1.10.10.10">
    <property type="entry name" value="Winged helix-like DNA-binding domain superfamily/Winged helix DNA-binding domain"/>
    <property type="match status" value="1"/>
</dbReference>
<gene>
    <name evidence="1" type="ORF">FB566_2176</name>
</gene>
<reference evidence="1 2" key="1">
    <citation type="submission" date="2019-06" db="EMBL/GenBank/DDBJ databases">
        <title>Sequencing the genomes of 1000 actinobacteria strains.</title>
        <authorList>
            <person name="Klenk H.-P."/>
        </authorList>
    </citation>
    <scope>NUCLEOTIDE SEQUENCE [LARGE SCALE GENOMIC DNA]</scope>
    <source>
        <strain evidence="1 2">DSM 45928</strain>
    </source>
</reference>
<evidence type="ECO:0000313" key="2">
    <source>
        <dbReference type="Proteomes" id="UP000317043"/>
    </source>
</evidence>
<dbReference type="OrthoDB" id="3817100at2"/>
<sequence>MRIEVLGTIQLRTETGEIVPVPERKVRLLLAALVSEDGKSVSADALIDRVWGDRLPLVTTFGENVVIARIIELRAAILAGSGRPESAAVLWGVAEAVRETATVPPSAPEVADLQWIDEQVTARLSAEDSSRARDQGRRYARSAGITRSNLGALNFDGITLKRTGPAQSAAQLAQP</sequence>
<dbReference type="RefSeq" id="WP_142038334.1">
    <property type="nucleotide sequence ID" value="NZ_JBHTGS010000001.1"/>
</dbReference>
<proteinExistence type="predicted"/>
<dbReference type="GO" id="GO:0003677">
    <property type="term" value="F:DNA binding"/>
    <property type="evidence" value="ECO:0007669"/>
    <property type="project" value="UniProtKB-KW"/>
</dbReference>
<keyword evidence="2" id="KW-1185">Reference proteome</keyword>
<keyword evidence="1" id="KW-0238">DNA-binding</keyword>
<organism evidence="1 2">
    <name type="scientific">Stackebrandtia endophytica</name>
    <dbReference type="NCBI Taxonomy" id="1496996"/>
    <lineage>
        <taxon>Bacteria</taxon>
        <taxon>Bacillati</taxon>
        <taxon>Actinomycetota</taxon>
        <taxon>Actinomycetes</taxon>
        <taxon>Glycomycetales</taxon>
        <taxon>Glycomycetaceae</taxon>
        <taxon>Stackebrandtia</taxon>
    </lineage>
</organism>
<dbReference type="Proteomes" id="UP000317043">
    <property type="component" value="Unassembled WGS sequence"/>
</dbReference>
<dbReference type="SUPFAM" id="SSF46894">
    <property type="entry name" value="C-terminal effector domain of the bipartite response regulators"/>
    <property type="match status" value="1"/>
</dbReference>
<dbReference type="EMBL" id="VFOW01000001">
    <property type="protein sequence ID" value="TQL76643.1"/>
    <property type="molecule type" value="Genomic_DNA"/>
</dbReference>
<evidence type="ECO:0000313" key="1">
    <source>
        <dbReference type="EMBL" id="TQL76643.1"/>
    </source>
</evidence>
<protein>
    <submittedName>
        <fullName evidence="1">DNA-binding winged helix-turn-helix (WHTH) protein</fullName>
    </submittedName>
</protein>
<dbReference type="InParanoid" id="A0A543AVN0"/>
<dbReference type="GO" id="GO:0006355">
    <property type="term" value="P:regulation of DNA-templated transcription"/>
    <property type="evidence" value="ECO:0007669"/>
    <property type="project" value="InterPro"/>
</dbReference>
<name>A0A543AVN0_9ACTN</name>
<comment type="caution">
    <text evidence="1">The sequence shown here is derived from an EMBL/GenBank/DDBJ whole genome shotgun (WGS) entry which is preliminary data.</text>
</comment>
<dbReference type="InterPro" id="IPR016032">
    <property type="entry name" value="Sig_transdc_resp-reg_C-effctor"/>
</dbReference>
<accession>A0A543AVN0</accession>
<dbReference type="AlphaFoldDB" id="A0A543AVN0"/>
<dbReference type="InterPro" id="IPR036388">
    <property type="entry name" value="WH-like_DNA-bd_sf"/>
</dbReference>